<dbReference type="Gene3D" id="3.40.109.10">
    <property type="entry name" value="NADH Oxidase"/>
    <property type="match status" value="1"/>
</dbReference>
<comment type="similarity">
    <text evidence="1">Belongs to the nitroreductase family.</text>
</comment>
<evidence type="ECO:0000256" key="1">
    <source>
        <dbReference type="ARBA" id="ARBA00007118"/>
    </source>
</evidence>
<dbReference type="Proteomes" id="UP000094056">
    <property type="component" value="Unassembled WGS sequence"/>
</dbReference>
<reference evidence="4 5" key="1">
    <citation type="submission" date="2016-07" db="EMBL/GenBank/DDBJ databases">
        <title>Draft genome of Scalindua rubra, obtained from a brine-seawater interface in the Red Sea, sheds light on salt adaptation in anammox bacteria.</title>
        <authorList>
            <person name="Speth D.R."/>
            <person name="Lagkouvardos I."/>
            <person name="Wang Y."/>
            <person name="Qian P.-Y."/>
            <person name="Dutilh B.E."/>
            <person name="Jetten M.S."/>
        </authorList>
    </citation>
    <scope>NUCLEOTIDE SEQUENCE [LARGE SCALE GENOMIC DNA]</scope>
    <source>
        <strain evidence="4">BSI-1</strain>
    </source>
</reference>
<gene>
    <name evidence="4" type="ORF">SCARUB_04010</name>
</gene>
<organism evidence="4 5">
    <name type="scientific">Candidatus Scalindua rubra</name>
    <dbReference type="NCBI Taxonomy" id="1872076"/>
    <lineage>
        <taxon>Bacteria</taxon>
        <taxon>Pseudomonadati</taxon>
        <taxon>Planctomycetota</taxon>
        <taxon>Candidatus Brocadiia</taxon>
        <taxon>Candidatus Brocadiales</taxon>
        <taxon>Candidatus Scalinduaceae</taxon>
        <taxon>Candidatus Scalindua</taxon>
    </lineage>
</organism>
<accession>A0A1E3X5K2</accession>
<dbReference type="PANTHER" id="PTHR43673:SF10">
    <property type="entry name" value="NADH DEHYDROGENASE_NAD(P)H NITROREDUCTASE XCC3605-RELATED"/>
    <property type="match status" value="1"/>
</dbReference>
<name>A0A1E3X5K2_9BACT</name>
<dbReference type="SUPFAM" id="SSF55469">
    <property type="entry name" value="FMN-dependent nitroreductase-like"/>
    <property type="match status" value="1"/>
</dbReference>
<dbReference type="GO" id="GO:0016491">
    <property type="term" value="F:oxidoreductase activity"/>
    <property type="evidence" value="ECO:0007669"/>
    <property type="project" value="UniProtKB-KW"/>
</dbReference>
<protein>
    <submittedName>
        <fullName evidence="4">Nitroreductase</fullName>
    </submittedName>
</protein>
<dbReference type="EMBL" id="MAYW01000166">
    <property type="protein sequence ID" value="ODS30881.1"/>
    <property type="molecule type" value="Genomic_DNA"/>
</dbReference>
<evidence type="ECO:0000313" key="4">
    <source>
        <dbReference type="EMBL" id="ODS30881.1"/>
    </source>
</evidence>
<evidence type="ECO:0000259" key="3">
    <source>
        <dbReference type="Pfam" id="PF00881"/>
    </source>
</evidence>
<keyword evidence="2" id="KW-0560">Oxidoreductase</keyword>
<evidence type="ECO:0000313" key="5">
    <source>
        <dbReference type="Proteomes" id="UP000094056"/>
    </source>
</evidence>
<dbReference type="InterPro" id="IPR000415">
    <property type="entry name" value="Nitroreductase-like"/>
</dbReference>
<dbReference type="PANTHER" id="PTHR43673">
    <property type="entry name" value="NAD(P)H NITROREDUCTASE YDGI-RELATED"/>
    <property type="match status" value="1"/>
</dbReference>
<comment type="caution">
    <text evidence="4">The sequence shown here is derived from an EMBL/GenBank/DDBJ whole genome shotgun (WGS) entry which is preliminary data.</text>
</comment>
<dbReference type="PATRIC" id="fig|1872076.5.peg.4788"/>
<dbReference type="Pfam" id="PF00881">
    <property type="entry name" value="Nitroreductase"/>
    <property type="match status" value="1"/>
</dbReference>
<feature type="domain" description="Nitroreductase" evidence="3">
    <location>
        <begin position="7"/>
        <end position="181"/>
    </location>
</feature>
<evidence type="ECO:0000256" key="2">
    <source>
        <dbReference type="ARBA" id="ARBA00023002"/>
    </source>
</evidence>
<dbReference type="AlphaFoldDB" id="A0A1E3X5K2"/>
<proteinExistence type="inferred from homology"/>
<dbReference type="InterPro" id="IPR029479">
    <property type="entry name" value="Nitroreductase"/>
</dbReference>
<sequence>MDVSEAIRKRRSIRKFKSDPIPEEKIRLLLESARLAPSGTNTQPWRFIVVGDDVTKKKLQEAAHNQKHIRRAPVIIVCCADLRAFKGFPERVDELIESGALPERTREVFIPYLKKGMNSVTKEGLIIAAAANVSIAVEHIVLQAVEIGLGTCWVRWYEDNKIKEILGIPDHVEVIALLPVGIPDEDPGPRPRLSLDKIVYSDKYGEKYI</sequence>